<dbReference type="EMBL" id="KV454292">
    <property type="protein sequence ID" value="ODQ74583.1"/>
    <property type="molecule type" value="Genomic_DNA"/>
</dbReference>
<evidence type="ECO:0000313" key="3">
    <source>
        <dbReference type="Proteomes" id="UP000094385"/>
    </source>
</evidence>
<reference evidence="2 3" key="1">
    <citation type="journal article" date="2016" name="Proc. Natl. Acad. Sci. U.S.A.">
        <title>Comparative genomics of biotechnologically important yeasts.</title>
        <authorList>
            <person name="Riley R."/>
            <person name="Haridas S."/>
            <person name="Wolfe K.H."/>
            <person name="Lopes M.R."/>
            <person name="Hittinger C.T."/>
            <person name="Goeker M."/>
            <person name="Salamov A.A."/>
            <person name="Wisecaver J.H."/>
            <person name="Long T.M."/>
            <person name="Calvey C.H."/>
            <person name="Aerts A.L."/>
            <person name="Barry K.W."/>
            <person name="Choi C."/>
            <person name="Clum A."/>
            <person name="Coughlan A.Y."/>
            <person name="Deshpande S."/>
            <person name="Douglass A.P."/>
            <person name="Hanson S.J."/>
            <person name="Klenk H.-P."/>
            <person name="LaButti K.M."/>
            <person name="Lapidus A."/>
            <person name="Lindquist E.A."/>
            <person name="Lipzen A.M."/>
            <person name="Meier-Kolthoff J.P."/>
            <person name="Ohm R.A."/>
            <person name="Otillar R.P."/>
            <person name="Pangilinan J.L."/>
            <person name="Peng Y."/>
            <person name="Rokas A."/>
            <person name="Rosa C.A."/>
            <person name="Scheuner C."/>
            <person name="Sibirny A.A."/>
            <person name="Slot J.C."/>
            <person name="Stielow J.B."/>
            <person name="Sun H."/>
            <person name="Kurtzman C.P."/>
            <person name="Blackwell M."/>
            <person name="Grigoriev I.V."/>
            <person name="Jeffries T.W."/>
        </authorList>
    </citation>
    <scope>NUCLEOTIDE SEQUENCE [LARGE SCALE GENOMIC DNA]</scope>
    <source>
        <strain evidence="2 3">NRRL Y-11557</strain>
    </source>
</reference>
<protein>
    <submittedName>
        <fullName evidence="2">Uncharacterized protein</fullName>
    </submittedName>
</protein>
<proteinExistence type="predicted"/>
<name>A0A1E3QA63_LIPST</name>
<organism evidence="2 3">
    <name type="scientific">Lipomyces starkeyi NRRL Y-11557</name>
    <dbReference type="NCBI Taxonomy" id="675824"/>
    <lineage>
        <taxon>Eukaryota</taxon>
        <taxon>Fungi</taxon>
        <taxon>Dikarya</taxon>
        <taxon>Ascomycota</taxon>
        <taxon>Saccharomycotina</taxon>
        <taxon>Lipomycetes</taxon>
        <taxon>Lipomycetales</taxon>
        <taxon>Lipomycetaceae</taxon>
        <taxon>Lipomyces</taxon>
    </lineage>
</organism>
<sequence>MICSIRLRQEFLLSVSLSSPTTTMPLGIFRRFKHGKAKEDNGSSPQLLTEPLTTITNQRPPHYRTSNADQECDFNEEGIANKENSPASRAQLSRPFLALGRRNLSNGDNQHRIMESSAETGISIITRDGLMPKAESPANRDVKGQRPVSYYDISRYHRVSRRVSGSTRRSEYQRRSVSDGSRLSGYGSIRQNTSGTEVVNRSVNAVTHALRALKVRSVDMLHPKPTLRFEYEPVDNTVIPIDPFTSGDVRGLRRSQIRSLHVDDIVDDMDSHAIRVALERDARRSMDTRRSISNSKNHTHESSTSLDERAEPGSGGARKPWPWRDSRELMDRDRERIIQGDSRGQSQISQRYDEMLQDAELLMSENAEDISPMVVYSTGNSMTADPQLESDYLPDEPTLISPPGLPQQETDMRNTTDYEPRRQSDFDYSRGGQKRNYKPSSGSVLTTAWTSFLKRATAERIRREIEARVSAEKLSQRQIWRDGNEFSPRSSLSGDRCYSGDSQELNDDIQYVSEVPAANAWDSRSGAVSGLKSPSRRRHQYEDDIEPHHISKEQYQDSPVSEHYIYDSGVTSQRARLVRQEELNEGYKAEILS</sequence>
<evidence type="ECO:0000313" key="2">
    <source>
        <dbReference type="EMBL" id="ODQ74583.1"/>
    </source>
</evidence>
<feature type="region of interest" description="Disordered" evidence="1">
    <location>
        <begin position="283"/>
        <end position="328"/>
    </location>
</feature>
<dbReference type="OrthoDB" id="10447692at2759"/>
<dbReference type="Proteomes" id="UP000094385">
    <property type="component" value="Unassembled WGS sequence"/>
</dbReference>
<feature type="compositionally biased region" description="Basic and acidic residues" evidence="1">
    <location>
        <begin position="298"/>
        <end position="311"/>
    </location>
</feature>
<accession>A0A1E3QA63</accession>
<feature type="compositionally biased region" description="Basic and acidic residues" evidence="1">
    <location>
        <begin position="168"/>
        <end position="177"/>
    </location>
</feature>
<feature type="compositionally biased region" description="Basic and acidic residues" evidence="1">
    <location>
        <begin position="410"/>
        <end position="428"/>
    </location>
</feature>
<keyword evidence="3" id="KW-1185">Reference proteome</keyword>
<dbReference type="AlphaFoldDB" id="A0A1E3QA63"/>
<evidence type="ECO:0000256" key="1">
    <source>
        <dbReference type="SAM" id="MobiDB-lite"/>
    </source>
</evidence>
<gene>
    <name evidence="2" type="ORF">LIPSTDRAFT_258250</name>
</gene>
<feature type="region of interest" description="Disordered" evidence="1">
    <location>
        <begin position="381"/>
        <end position="441"/>
    </location>
</feature>
<feature type="region of interest" description="Disordered" evidence="1">
    <location>
        <begin position="161"/>
        <end position="189"/>
    </location>
</feature>